<dbReference type="GO" id="GO:0000162">
    <property type="term" value="P:L-tryptophan biosynthetic process"/>
    <property type="evidence" value="ECO:0007669"/>
    <property type="project" value="UniProtKB-UniRule"/>
</dbReference>
<dbReference type="InterPro" id="IPR011060">
    <property type="entry name" value="RibuloseP-bd_barrel"/>
</dbReference>
<dbReference type="NCBIfam" id="NF001377">
    <property type="entry name" value="PRK00278.2-4"/>
    <property type="match status" value="1"/>
</dbReference>
<dbReference type="Pfam" id="PF00218">
    <property type="entry name" value="IGPS"/>
    <property type="match status" value="1"/>
</dbReference>
<evidence type="ECO:0000256" key="4">
    <source>
        <dbReference type="ARBA" id="ARBA00022605"/>
    </source>
</evidence>
<evidence type="ECO:0000313" key="11">
    <source>
        <dbReference type="EMBL" id="AQP52116.1"/>
    </source>
</evidence>
<sequence>MSVLDDIIDGVRLDLERRQAEITLDQLIEAAQTAPPALDPMPRFRAPELAVISEVKRSSPSKGHLADIADPAELASSYADGGAAAISVLTEQRRFNGSLADLDAVRAAVDVPVLRKDFMVDAYQFYEARAHGADLVLLIVAALDDDDLSRFLALTRQLSMTALVETHTEDEVDRALDVGAELIGVNNRNLKTLDVDLATFSGLAERIGDRAVKVAESGIGGTEDVARLAAEGADVILVGEALVKHGDPRSAIGDFMAAGKG</sequence>
<evidence type="ECO:0000256" key="2">
    <source>
        <dbReference type="ARBA" id="ARBA00004696"/>
    </source>
</evidence>
<dbReference type="NCBIfam" id="NF001369">
    <property type="entry name" value="PRK00278.1-1"/>
    <property type="match status" value="1"/>
</dbReference>
<proteinExistence type="inferred from homology"/>
<dbReference type="OrthoDB" id="9804217at2"/>
<name>A0A1Q2D152_9ACTN</name>
<keyword evidence="5 9" id="KW-0210">Decarboxylase</keyword>
<dbReference type="PROSITE" id="PS00614">
    <property type="entry name" value="IGPS"/>
    <property type="match status" value="1"/>
</dbReference>
<dbReference type="InterPro" id="IPR001468">
    <property type="entry name" value="Indole-3-GlycerolPSynthase_CS"/>
</dbReference>
<dbReference type="InterPro" id="IPR013785">
    <property type="entry name" value="Aldolase_TIM"/>
</dbReference>
<evidence type="ECO:0000256" key="8">
    <source>
        <dbReference type="ARBA" id="ARBA00023239"/>
    </source>
</evidence>
<keyword evidence="12" id="KW-1185">Reference proteome</keyword>
<comment type="catalytic activity">
    <reaction evidence="1 9">
        <text>1-(2-carboxyphenylamino)-1-deoxy-D-ribulose 5-phosphate + H(+) = (1S,2R)-1-C-(indol-3-yl)glycerol 3-phosphate + CO2 + H2O</text>
        <dbReference type="Rhea" id="RHEA:23476"/>
        <dbReference type="ChEBI" id="CHEBI:15377"/>
        <dbReference type="ChEBI" id="CHEBI:15378"/>
        <dbReference type="ChEBI" id="CHEBI:16526"/>
        <dbReference type="ChEBI" id="CHEBI:58613"/>
        <dbReference type="ChEBI" id="CHEBI:58866"/>
        <dbReference type="EC" id="4.1.1.48"/>
    </reaction>
</comment>
<dbReference type="GO" id="GO:0004640">
    <property type="term" value="F:phosphoribosylanthranilate isomerase activity"/>
    <property type="evidence" value="ECO:0007669"/>
    <property type="project" value="TreeGrafter"/>
</dbReference>
<dbReference type="KEGG" id="tfa:BW733_16115"/>
<keyword evidence="6 9" id="KW-0822">Tryptophan biosynthesis</keyword>
<dbReference type="PANTHER" id="PTHR22854:SF2">
    <property type="entry name" value="INDOLE-3-GLYCEROL-PHOSPHATE SYNTHASE"/>
    <property type="match status" value="1"/>
</dbReference>
<dbReference type="STRING" id="399497.BW733_16115"/>
<gene>
    <name evidence="9" type="primary">trpC</name>
    <name evidence="11" type="ORF">BW733_16115</name>
</gene>
<comment type="similarity">
    <text evidence="3 9">Belongs to the TrpC family.</text>
</comment>
<dbReference type="EMBL" id="CP019607">
    <property type="protein sequence ID" value="AQP52116.1"/>
    <property type="molecule type" value="Genomic_DNA"/>
</dbReference>
<dbReference type="UniPathway" id="UPA00035">
    <property type="reaction ID" value="UER00043"/>
</dbReference>
<dbReference type="RefSeq" id="WP_077352030.1">
    <property type="nucleotide sequence ID" value="NZ_CP019607.1"/>
</dbReference>
<evidence type="ECO:0000256" key="7">
    <source>
        <dbReference type="ARBA" id="ARBA00023141"/>
    </source>
</evidence>
<accession>A0A1Q2D152</accession>
<evidence type="ECO:0000256" key="3">
    <source>
        <dbReference type="ARBA" id="ARBA00008737"/>
    </source>
</evidence>
<dbReference type="InterPro" id="IPR013798">
    <property type="entry name" value="Indole-3-glycerol_P_synth_dom"/>
</dbReference>
<evidence type="ECO:0000259" key="10">
    <source>
        <dbReference type="Pfam" id="PF00218"/>
    </source>
</evidence>
<evidence type="ECO:0000256" key="9">
    <source>
        <dbReference type="HAMAP-Rule" id="MF_00134"/>
    </source>
</evidence>
<evidence type="ECO:0000256" key="1">
    <source>
        <dbReference type="ARBA" id="ARBA00001633"/>
    </source>
</evidence>
<evidence type="ECO:0000256" key="6">
    <source>
        <dbReference type="ARBA" id="ARBA00022822"/>
    </source>
</evidence>
<dbReference type="CDD" id="cd00331">
    <property type="entry name" value="IGPS"/>
    <property type="match status" value="1"/>
</dbReference>
<dbReference type="EC" id="4.1.1.48" evidence="9"/>
<reference evidence="11 12" key="1">
    <citation type="journal article" date="2008" name="Int. J. Syst. Evol. Microbiol.">
        <title>Tessaracoccus flavescens sp. nov., isolated from marine sediment.</title>
        <authorList>
            <person name="Lee D.W."/>
            <person name="Lee S.D."/>
        </authorList>
    </citation>
    <scope>NUCLEOTIDE SEQUENCE [LARGE SCALE GENOMIC DNA]</scope>
    <source>
        <strain evidence="11 12">SST-39T</strain>
    </source>
</reference>
<feature type="domain" description="Indole-3-glycerol phosphate synthase" evidence="10">
    <location>
        <begin position="4"/>
        <end position="252"/>
    </location>
</feature>
<keyword evidence="8 9" id="KW-0456">Lyase</keyword>
<dbReference type="FunFam" id="3.20.20.70:FF:000024">
    <property type="entry name" value="Indole-3-glycerol phosphate synthase"/>
    <property type="match status" value="1"/>
</dbReference>
<dbReference type="AlphaFoldDB" id="A0A1Q2D152"/>
<comment type="pathway">
    <text evidence="2 9">Amino-acid biosynthesis; L-tryptophan biosynthesis; L-tryptophan from chorismate: step 4/5.</text>
</comment>
<dbReference type="InterPro" id="IPR045186">
    <property type="entry name" value="Indole-3-glycerol_P_synth"/>
</dbReference>
<keyword evidence="7 9" id="KW-0057">Aromatic amino acid biosynthesis</keyword>
<dbReference type="PANTHER" id="PTHR22854">
    <property type="entry name" value="TRYPTOPHAN BIOSYNTHESIS PROTEIN"/>
    <property type="match status" value="1"/>
</dbReference>
<dbReference type="HAMAP" id="MF_00134_B">
    <property type="entry name" value="IGPS_B"/>
    <property type="match status" value="1"/>
</dbReference>
<organism evidence="11 12">
    <name type="scientific">Tessaracoccus flavescens</name>
    <dbReference type="NCBI Taxonomy" id="399497"/>
    <lineage>
        <taxon>Bacteria</taxon>
        <taxon>Bacillati</taxon>
        <taxon>Actinomycetota</taxon>
        <taxon>Actinomycetes</taxon>
        <taxon>Propionibacteriales</taxon>
        <taxon>Propionibacteriaceae</taxon>
        <taxon>Tessaracoccus</taxon>
    </lineage>
</organism>
<protein>
    <recommendedName>
        <fullName evidence="9">Indole-3-glycerol phosphate synthase</fullName>
        <shortName evidence="9">IGPS</shortName>
        <ecNumber evidence="9">4.1.1.48</ecNumber>
    </recommendedName>
</protein>
<dbReference type="Proteomes" id="UP000188235">
    <property type="component" value="Chromosome"/>
</dbReference>
<dbReference type="GO" id="GO:0004425">
    <property type="term" value="F:indole-3-glycerol-phosphate synthase activity"/>
    <property type="evidence" value="ECO:0007669"/>
    <property type="project" value="UniProtKB-UniRule"/>
</dbReference>
<keyword evidence="4 9" id="KW-0028">Amino-acid biosynthesis</keyword>
<dbReference type="SUPFAM" id="SSF51366">
    <property type="entry name" value="Ribulose-phoshate binding barrel"/>
    <property type="match status" value="1"/>
</dbReference>
<evidence type="ECO:0000256" key="5">
    <source>
        <dbReference type="ARBA" id="ARBA00022793"/>
    </source>
</evidence>
<evidence type="ECO:0000313" key="12">
    <source>
        <dbReference type="Proteomes" id="UP000188235"/>
    </source>
</evidence>
<dbReference type="Gene3D" id="3.20.20.70">
    <property type="entry name" value="Aldolase class I"/>
    <property type="match status" value="1"/>
</dbReference>